<dbReference type="Pfam" id="PF12616">
    <property type="entry name" value="DUF3775"/>
    <property type="match status" value="1"/>
</dbReference>
<evidence type="ECO:0000313" key="1">
    <source>
        <dbReference type="EMBL" id="CUH79210.1"/>
    </source>
</evidence>
<sequence length="110" mass="11963">MSMEMDIAPNKAEQVALMARELGRAEPELRAFLQGLNIEEKAALVALVWLGRGTFEASEYSQACDLALQEATTPAEDYLLQTPNLAFDIEAGLELLGFNVSAEAESVMGR</sequence>
<proteinExistence type="predicted"/>
<evidence type="ECO:0000313" key="2">
    <source>
        <dbReference type="Proteomes" id="UP000052022"/>
    </source>
</evidence>
<dbReference type="EMBL" id="CYSD01000037">
    <property type="protein sequence ID" value="CUH79210.1"/>
    <property type="molecule type" value="Genomic_DNA"/>
</dbReference>
<name>A0A0P1GY59_9RHOB</name>
<dbReference type="STRING" id="928856.SAMN04488049_101451"/>
<accession>A0A0P1GY59</accession>
<dbReference type="Proteomes" id="UP000052022">
    <property type="component" value="Unassembled WGS sequence"/>
</dbReference>
<protein>
    <recommendedName>
        <fullName evidence="3">DUF3775 domain-containing protein</fullName>
    </recommendedName>
</protein>
<dbReference type="RefSeq" id="WP_235811463.1">
    <property type="nucleotide sequence ID" value="NZ_CYSD01000037.1"/>
</dbReference>
<organism evidence="1 2">
    <name type="scientific">Tritonibacter multivorans</name>
    <dbReference type="NCBI Taxonomy" id="928856"/>
    <lineage>
        <taxon>Bacteria</taxon>
        <taxon>Pseudomonadati</taxon>
        <taxon>Pseudomonadota</taxon>
        <taxon>Alphaproteobacteria</taxon>
        <taxon>Rhodobacterales</taxon>
        <taxon>Paracoccaceae</taxon>
        <taxon>Tritonibacter</taxon>
    </lineage>
</organism>
<reference evidence="1 2" key="1">
    <citation type="submission" date="2015-09" db="EMBL/GenBank/DDBJ databases">
        <authorList>
            <consortium name="Swine Surveillance"/>
        </authorList>
    </citation>
    <scope>NUCLEOTIDE SEQUENCE [LARGE SCALE GENOMIC DNA]</scope>
    <source>
        <strain evidence="1 2">CECT 7557</strain>
    </source>
</reference>
<dbReference type="InterPro" id="IPR022254">
    <property type="entry name" value="DUF3775"/>
</dbReference>
<dbReference type="AlphaFoldDB" id="A0A0P1GY59"/>
<gene>
    <name evidence="1" type="ORF">TRM7557_02267</name>
</gene>
<keyword evidence="2" id="KW-1185">Reference proteome</keyword>
<evidence type="ECO:0008006" key="3">
    <source>
        <dbReference type="Google" id="ProtNLM"/>
    </source>
</evidence>